<accession>A0AAP0Q100</accession>
<keyword evidence="3" id="KW-1185">Reference proteome</keyword>
<dbReference type="EMBL" id="JBBNAF010000002">
    <property type="protein sequence ID" value="KAK9163328.1"/>
    <property type="molecule type" value="Genomic_DNA"/>
</dbReference>
<evidence type="ECO:0000313" key="2">
    <source>
        <dbReference type="EMBL" id="KAK9163328.1"/>
    </source>
</evidence>
<organism evidence="2 3">
    <name type="scientific">Stephania yunnanensis</name>
    <dbReference type="NCBI Taxonomy" id="152371"/>
    <lineage>
        <taxon>Eukaryota</taxon>
        <taxon>Viridiplantae</taxon>
        <taxon>Streptophyta</taxon>
        <taxon>Embryophyta</taxon>
        <taxon>Tracheophyta</taxon>
        <taxon>Spermatophyta</taxon>
        <taxon>Magnoliopsida</taxon>
        <taxon>Ranunculales</taxon>
        <taxon>Menispermaceae</taxon>
        <taxon>Menispermoideae</taxon>
        <taxon>Cissampelideae</taxon>
        <taxon>Stephania</taxon>
    </lineage>
</organism>
<reference evidence="2 3" key="1">
    <citation type="submission" date="2024-01" db="EMBL/GenBank/DDBJ databases">
        <title>Genome assemblies of Stephania.</title>
        <authorList>
            <person name="Yang L."/>
        </authorList>
    </citation>
    <scope>NUCLEOTIDE SEQUENCE [LARGE SCALE GENOMIC DNA]</scope>
    <source>
        <strain evidence="2">YNDBR</strain>
        <tissue evidence="2">Leaf</tissue>
    </source>
</reference>
<keyword evidence="1" id="KW-1133">Transmembrane helix</keyword>
<evidence type="ECO:0000313" key="3">
    <source>
        <dbReference type="Proteomes" id="UP001420932"/>
    </source>
</evidence>
<evidence type="ECO:0000256" key="1">
    <source>
        <dbReference type="SAM" id="Phobius"/>
    </source>
</evidence>
<sequence>MPKCHGIRGRQDPCCYFKDLVNGFSSFSLSAFGASLTMFTTWDINFLNGCVAWFVVVAVASEVL</sequence>
<feature type="transmembrane region" description="Helical" evidence="1">
    <location>
        <begin position="20"/>
        <end position="40"/>
    </location>
</feature>
<protein>
    <submittedName>
        <fullName evidence="2">Uncharacterized protein</fullName>
    </submittedName>
</protein>
<gene>
    <name evidence="2" type="ORF">Syun_004230</name>
</gene>
<name>A0AAP0Q100_9MAGN</name>
<proteinExistence type="predicted"/>
<dbReference type="AlphaFoldDB" id="A0AAP0Q100"/>
<dbReference type="Proteomes" id="UP001420932">
    <property type="component" value="Unassembled WGS sequence"/>
</dbReference>
<keyword evidence="1" id="KW-0472">Membrane</keyword>
<comment type="caution">
    <text evidence="2">The sequence shown here is derived from an EMBL/GenBank/DDBJ whole genome shotgun (WGS) entry which is preliminary data.</text>
</comment>
<keyword evidence="1" id="KW-0812">Transmembrane</keyword>